<feature type="compositionally biased region" description="Polar residues" evidence="1">
    <location>
        <begin position="45"/>
        <end position="54"/>
    </location>
</feature>
<feature type="region of interest" description="Disordered" evidence="1">
    <location>
        <begin position="1"/>
        <end position="141"/>
    </location>
</feature>
<feature type="compositionally biased region" description="Acidic residues" evidence="1">
    <location>
        <begin position="77"/>
        <end position="87"/>
    </location>
</feature>
<organism evidence="2 3">
    <name type="scientific">Phytophthora fragariaefolia</name>
    <dbReference type="NCBI Taxonomy" id="1490495"/>
    <lineage>
        <taxon>Eukaryota</taxon>
        <taxon>Sar</taxon>
        <taxon>Stramenopiles</taxon>
        <taxon>Oomycota</taxon>
        <taxon>Peronosporomycetes</taxon>
        <taxon>Peronosporales</taxon>
        <taxon>Peronosporaceae</taxon>
        <taxon>Phytophthora</taxon>
    </lineage>
</organism>
<evidence type="ECO:0000313" key="3">
    <source>
        <dbReference type="Proteomes" id="UP001165121"/>
    </source>
</evidence>
<dbReference type="EMBL" id="BSXT01000776">
    <property type="protein sequence ID" value="GMF33978.1"/>
    <property type="molecule type" value="Genomic_DNA"/>
</dbReference>
<feature type="compositionally biased region" description="Polar residues" evidence="1">
    <location>
        <begin position="1"/>
        <end position="12"/>
    </location>
</feature>
<proteinExistence type="predicted"/>
<reference evidence="2" key="1">
    <citation type="submission" date="2023-04" db="EMBL/GenBank/DDBJ databases">
        <title>Phytophthora fragariaefolia NBRC 109709.</title>
        <authorList>
            <person name="Ichikawa N."/>
            <person name="Sato H."/>
            <person name="Tonouchi N."/>
        </authorList>
    </citation>
    <scope>NUCLEOTIDE SEQUENCE</scope>
    <source>
        <strain evidence="2">NBRC 109709</strain>
    </source>
</reference>
<accession>A0A9W7CMK0</accession>
<gene>
    <name evidence="2" type="ORF">Pfra01_000860400</name>
</gene>
<evidence type="ECO:0000256" key="1">
    <source>
        <dbReference type="SAM" id="MobiDB-lite"/>
    </source>
</evidence>
<protein>
    <submittedName>
        <fullName evidence="2">Unnamed protein product</fullName>
    </submittedName>
</protein>
<dbReference type="Proteomes" id="UP001165121">
    <property type="component" value="Unassembled WGS sequence"/>
</dbReference>
<dbReference type="AlphaFoldDB" id="A0A9W7CMK0"/>
<comment type="caution">
    <text evidence="2">The sequence shown here is derived from an EMBL/GenBank/DDBJ whole genome shotgun (WGS) entry which is preliminary data.</text>
</comment>
<evidence type="ECO:0000313" key="2">
    <source>
        <dbReference type="EMBL" id="GMF33978.1"/>
    </source>
</evidence>
<sequence length="171" mass="18109">MSRSHWASNGRSDATAPDDPRPPELPLGLRAHSQVNRDREGGQGERSTPSQSGESENDGITGLKNGTISAASFSEASLEEDGDEEESALPSSLELVSPVCAERRNLEGGRSLAEDSDDDPTTRRRRLRGPDLSGAGDEEEEEAVAADALAVAAESAIVEGRRLRRLGVTST</sequence>
<keyword evidence="3" id="KW-1185">Reference proteome</keyword>
<name>A0A9W7CMK0_9STRA</name>
<feature type="compositionally biased region" description="Low complexity" evidence="1">
    <location>
        <begin position="88"/>
        <end position="99"/>
    </location>
</feature>